<dbReference type="InterPro" id="IPR043756">
    <property type="entry name" value="DUF5702"/>
</dbReference>
<proteinExistence type="predicted"/>
<dbReference type="Proteomes" id="UP001652432">
    <property type="component" value="Unassembled WGS sequence"/>
</dbReference>
<dbReference type="Pfam" id="PF18960">
    <property type="entry name" value="DUF5702"/>
    <property type="match status" value="1"/>
</dbReference>
<sequence length="462" mass="51068">MMKGYLTVFLSLSLSILSGVILTLTALAIRNGQRLRMECIADISMNSTLAEFEKTLHDRYGLFYVDLSYQEAKPSLQNMERRLQYYLSENIALFQNSDLWGNLALKNVVVNDVQTAADGHGGSMKNQAVQFIEDCGIHREETEILSSGDSILGTGQEDAMGAWCALMEEIAGIELPLIQNDKGEWEEVPLSNPADRAYGFTGSDVLFLVGAPIDRIPVGKIRKEDYLSGRDSGDRSDLQGQKEADTGQFIAYLFEMMGNYRSGREDGLLKYQLEYIAEGKGSDYENLQAVVEKLTGIRFAVNAEAVFSDGDLVSEAAGLAEGLQAVSLNPAFLKPVTESILYACAYLEALSEVKVLLEGGRVSLRKERWVIRPAMIAEAGIQGGQNISSGISYEQYLAGMISALPEKERNYRAIDIMEMDIRMLTGNTGFAMDCCVERFRAQIQAAGSVRGNYLIDRTYGYY</sequence>
<gene>
    <name evidence="1" type="ORF">OCV77_06710</name>
</gene>
<comment type="caution">
    <text evidence="1">The sequence shown here is derived from an EMBL/GenBank/DDBJ whole genome shotgun (WGS) entry which is preliminary data.</text>
</comment>
<dbReference type="RefSeq" id="WP_262574183.1">
    <property type="nucleotide sequence ID" value="NZ_JAOQKJ010000005.1"/>
</dbReference>
<name>A0ABT2T2E2_9FIRM</name>
<accession>A0ABT2T2E2</accession>
<dbReference type="EMBL" id="JAOQKJ010000005">
    <property type="protein sequence ID" value="MCU6744186.1"/>
    <property type="molecule type" value="Genomic_DNA"/>
</dbReference>
<organism evidence="1 2">
    <name type="scientific">Suilimivivens aceti</name>
    <dbReference type="NCBI Taxonomy" id="2981774"/>
    <lineage>
        <taxon>Bacteria</taxon>
        <taxon>Bacillati</taxon>
        <taxon>Bacillota</taxon>
        <taxon>Clostridia</taxon>
        <taxon>Lachnospirales</taxon>
        <taxon>Lachnospiraceae</taxon>
        <taxon>Suilimivivens</taxon>
    </lineage>
</organism>
<protein>
    <submittedName>
        <fullName evidence="1">DUF5702 domain-containing protein</fullName>
    </submittedName>
</protein>
<reference evidence="1 2" key="1">
    <citation type="journal article" date="2021" name="ISME Commun">
        <title>Automated analysis of genomic sequences facilitates high-throughput and comprehensive description of bacteria.</title>
        <authorList>
            <person name="Hitch T.C.A."/>
        </authorList>
    </citation>
    <scope>NUCLEOTIDE SEQUENCE [LARGE SCALE GENOMIC DNA]</scope>
    <source>
        <strain evidence="1 2">Sanger_18</strain>
    </source>
</reference>
<evidence type="ECO:0000313" key="2">
    <source>
        <dbReference type="Proteomes" id="UP001652432"/>
    </source>
</evidence>
<keyword evidence="2" id="KW-1185">Reference proteome</keyword>
<evidence type="ECO:0000313" key="1">
    <source>
        <dbReference type="EMBL" id="MCU6744186.1"/>
    </source>
</evidence>